<dbReference type="PANTHER" id="PTHR43105">
    <property type="entry name" value="RESPIRATORY NITRATE REDUCTASE"/>
    <property type="match status" value="1"/>
</dbReference>
<dbReference type="InterPro" id="IPR006963">
    <property type="entry name" value="Mopterin_OxRdtase_4Fe-4S_dom"/>
</dbReference>
<keyword evidence="19" id="KW-1185">Reference proteome</keyword>
<comment type="similarity">
    <text evidence="3">Belongs to the complex I 75 kDa subunit family.</text>
</comment>
<evidence type="ECO:0000313" key="18">
    <source>
        <dbReference type="EMBL" id="MSS78299.1"/>
    </source>
</evidence>
<evidence type="ECO:0000259" key="16">
    <source>
        <dbReference type="PROSITE" id="PS51379"/>
    </source>
</evidence>
<dbReference type="GO" id="GO:0051539">
    <property type="term" value="F:4 iron, 4 sulfur cluster binding"/>
    <property type="evidence" value="ECO:0007669"/>
    <property type="project" value="UniProtKB-KW"/>
</dbReference>
<evidence type="ECO:0000256" key="6">
    <source>
        <dbReference type="ARBA" id="ARBA00022719"/>
    </source>
</evidence>
<dbReference type="RefSeq" id="WP_154541261.1">
    <property type="nucleotide sequence ID" value="NZ_JAXDSU010000008.1"/>
</dbReference>
<evidence type="ECO:0000256" key="1">
    <source>
        <dbReference type="ARBA" id="ARBA00001966"/>
    </source>
</evidence>
<dbReference type="GO" id="GO:0048038">
    <property type="term" value="F:quinone binding"/>
    <property type="evidence" value="ECO:0007669"/>
    <property type="project" value="UniProtKB-KW"/>
</dbReference>
<evidence type="ECO:0000259" key="17">
    <source>
        <dbReference type="PROSITE" id="PS51839"/>
    </source>
</evidence>
<dbReference type="PROSITE" id="PS00641">
    <property type="entry name" value="COMPLEX1_75K_1"/>
    <property type="match status" value="1"/>
</dbReference>
<keyword evidence="5" id="KW-0001">2Fe-2S</keyword>
<dbReference type="SUPFAM" id="SSF54862">
    <property type="entry name" value="4Fe-4S ferredoxins"/>
    <property type="match status" value="1"/>
</dbReference>
<keyword evidence="12" id="KW-0520">NAD</keyword>
<evidence type="ECO:0000256" key="11">
    <source>
        <dbReference type="ARBA" id="ARBA00023014"/>
    </source>
</evidence>
<evidence type="ECO:0000256" key="13">
    <source>
        <dbReference type="ARBA" id="ARBA00023136"/>
    </source>
</evidence>
<dbReference type="PANTHER" id="PTHR43105:SF10">
    <property type="entry name" value="NADH-QUINONE OXIDOREDUCTASE SUBUNIT G"/>
    <property type="match status" value="1"/>
</dbReference>
<protein>
    <submittedName>
        <fullName evidence="18">2Fe-2S iron-sulfur cluster binding domain-containing protein</fullName>
    </submittedName>
</protein>
<dbReference type="SUPFAM" id="SSF54292">
    <property type="entry name" value="2Fe-2S ferredoxin-like"/>
    <property type="match status" value="1"/>
</dbReference>
<comment type="subcellular location">
    <subcellularLocation>
        <location evidence="2">Membrane</location>
    </subcellularLocation>
</comment>
<evidence type="ECO:0000256" key="8">
    <source>
        <dbReference type="ARBA" id="ARBA00022737"/>
    </source>
</evidence>
<dbReference type="Pfam" id="PF10588">
    <property type="entry name" value="NADH-G_4Fe-4S_3"/>
    <property type="match status" value="1"/>
</dbReference>
<dbReference type="PROSITE" id="PS51379">
    <property type="entry name" value="4FE4S_FER_2"/>
    <property type="match status" value="2"/>
</dbReference>
<feature type="domain" description="4Fe-4S ferredoxin-type" evidence="16">
    <location>
        <begin position="141"/>
        <end position="160"/>
    </location>
</feature>
<dbReference type="InterPro" id="IPR017900">
    <property type="entry name" value="4Fe4S_Fe_S_CS"/>
</dbReference>
<comment type="cofactor">
    <cofactor evidence="1">
        <name>[4Fe-4S] cluster</name>
        <dbReference type="ChEBI" id="CHEBI:49883"/>
    </cofactor>
</comment>
<dbReference type="InterPro" id="IPR019574">
    <property type="entry name" value="NADH_UbQ_OxRdtase_Gsu_4Fe4S-bd"/>
</dbReference>
<keyword evidence="8" id="KW-0677">Repeat</keyword>
<dbReference type="GO" id="GO:0046872">
    <property type="term" value="F:metal ion binding"/>
    <property type="evidence" value="ECO:0007669"/>
    <property type="project" value="UniProtKB-KW"/>
</dbReference>
<dbReference type="GO" id="GO:0016020">
    <property type="term" value="C:membrane"/>
    <property type="evidence" value="ECO:0007669"/>
    <property type="project" value="UniProtKB-SubCell"/>
</dbReference>
<dbReference type="FunFam" id="3.30.70.20:FF:000035">
    <property type="entry name" value="Iron hydrogenase 1"/>
    <property type="match status" value="1"/>
</dbReference>
<dbReference type="EMBL" id="VULQ01000009">
    <property type="protein sequence ID" value="MSS78299.1"/>
    <property type="molecule type" value="Genomic_DNA"/>
</dbReference>
<keyword evidence="7" id="KW-0479">Metal-binding</keyword>
<dbReference type="PROSITE" id="PS51839">
    <property type="entry name" value="4FE4S_HC3"/>
    <property type="match status" value="1"/>
</dbReference>
<evidence type="ECO:0000256" key="7">
    <source>
        <dbReference type="ARBA" id="ARBA00022723"/>
    </source>
</evidence>
<gene>
    <name evidence="18" type="ORF">FYJ26_07785</name>
</gene>
<dbReference type="CDD" id="cd00207">
    <property type="entry name" value="fer2"/>
    <property type="match status" value="1"/>
</dbReference>
<dbReference type="InterPro" id="IPR001041">
    <property type="entry name" value="2Fe-2S_ferredoxin-type"/>
</dbReference>
<comment type="caution">
    <text evidence="18">The sequence shown here is derived from an EMBL/GenBank/DDBJ whole genome shotgun (WGS) entry which is preliminary data.</text>
</comment>
<dbReference type="Gene3D" id="3.30.70.20">
    <property type="match status" value="1"/>
</dbReference>
<dbReference type="GO" id="GO:0051537">
    <property type="term" value="F:2 iron, 2 sulfur cluster binding"/>
    <property type="evidence" value="ECO:0007669"/>
    <property type="project" value="UniProtKB-KW"/>
</dbReference>
<evidence type="ECO:0000313" key="19">
    <source>
        <dbReference type="Proteomes" id="UP000441925"/>
    </source>
</evidence>
<comment type="cofactor">
    <cofactor evidence="14">
        <name>[2Fe-2S] cluster</name>
        <dbReference type="ChEBI" id="CHEBI:190135"/>
    </cofactor>
</comment>
<keyword evidence="13" id="KW-0472">Membrane</keyword>
<evidence type="ECO:0000256" key="2">
    <source>
        <dbReference type="ARBA" id="ARBA00004370"/>
    </source>
</evidence>
<dbReference type="Proteomes" id="UP000441925">
    <property type="component" value="Unassembled WGS sequence"/>
</dbReference>
<dbReference type="FunFam" id="3.10.20.740:FF:000004">
    <property type="entry name" value="NADH-quinone oxidoreductase"/>
    <property type="match status" value="1"/>
</dbReference>
<dbReference type="AlphaFoldDB" id="A0A6N7VX69"/>
<dbReference type="PROSITE" id="PS00198">
    <property type="entry name" value="4FE4S_FER_1"/>
    <property type="match status" value="1"/>
</dbReference>
<feature type="domain" description="4Fe-4S ferredoxin-type" evidence="16">
    <location>
        <begin position="184"/>
        <end position="213"/>
    </location>
</feature>
<dbReference type="Gene3D" id="3.30.200.210">
    <property type="match status" value="1"/>
</dbReference>
<dbReference type="Pfam" id="PF13510">
    <property type="entry name" value="Fer2_4"/>
    <property type="match status" value="1"/>
</dbReference>
<dbReference type="Pfam" id="PF22117">
    <property type="entry name" value="Fer4_Nqo3"/>
    <property type="match status" value="1"/>
</dbReference>
<evidence type="ECO:0000259" key="15">
    <source>
        <dbReference type="PROSITE" id="PS51085"/>
    </source>
</evidence>
<dbReference type="InterPro" id="IPR000283">
    <property type="entry name" value="NADH_UbQ_OxRdtase_75kDa_su_CS"/>
</dbReference>
<reference evidence="18 19" key="1">
    <citation type="submission" date="2019-08" db="EMBL/GenBank/DDBJ databases">
        <title>In-depth cultivation of the pig gut microbiome towards novel bacterial diversity and tailored functional studies.</title>
        <authorList>
            <person name="Wylensek D."/>
            <person name="Hitch T.C.A."/>
            <person name="Clavel T."/>
        </authorList>
    </citation>
    <scope>NUCLEOTIDE SEQUENCE [LARGE SCALE GENOMIC DNA]</scope>
    <source>
        <strain evidence="18 19">WCA-380-WT-2B</strain>
    </source>
</reference>
<evidence type="ECO:0000256" key="9">
    <source>
        <dbReference type="ARBA" id="ARBA00022967"/>
    </source>
</evidence>
<evidence type="ECO:0000256" key="5">
    <source>
        <dbReference type="ARBA" id="ARBA00022714"/>
    </source>
</evidence>
<accession>A0A6N7VX69</accession>
<keyword evidence="6" id="KW-0874">Quinone</keyword>
<dbReference type="Gene3D" id="3.10.20.740">
    <property type="match status" value="1"/>
</dbReference>
<dbReference type="InterPro" id="IPR017896">
    <property type="entry name" value="4Fe4S_Fe-S-bd"/>
</dbReference>
<dbReference type="SUPFAM" id="SSF53706">
    <property type="entry name" value="Formate dehydrogenase/DMSO reductase, domains 1-3"/>
    <property type="match status" value="1"/>
</dbReference>
<keyword evidence="9" id="KW-1278">Translocase</keyword>
<dbReference type="GO" id="GO:0008137">
    <property type="term" value="F:NADH dehydrogenase (ubiquinone) activity"/>
    <property type="evidence" value="ECO:0007669"/>
    <property type="project" value="InterPro"/>
</dbReference>
<evidence type="ECO:0000256" key="14">
    <source>
        <dbReference type="ARBA" id="ARBA00034078"/>
    </source>
</evidence>
<feature type="domain" description="4Fe-4S His(Cys)3-ligated-type" evidence="17">
    <location>
        <begin position="82"/>
        <end position="121"/>
    </location>
</feature>
<organism evidence="18 19">
    <name type="scientific">Anaerococcus porci</name>
    <dbReference type="NCBI Taxonomy" id="2652269"/>
    <lineage>
        <taxon>Bacteria</taxon>
        <taxon>Bacillati</taxon>
        <taxon>Bacillota</taxon>
        <taxon>Tissierellia</taxon>
        <taxon>Tissierellales</taxon>
        <taxon>Peptoniphilaceae</taxon>
        <taxon>Anaerococcus</taxon>
    </lineage>
</organism>
<feature type="domain" description="2Fe-2S ferredoxin-type" evidence="15">
    <location>
        <begin position="2"/>
        <end position="82"/>
    </location>
</feature>
<dbReference type="PROSITE" id="PS51085">
    <property type="entry name" value="2FE2S_FER_2"/>
    <property type="match status" value="1"/>
</dbReference>
<dbReference type="InterPro" id="IPR036010">
    <property type="entry name" value="2Fe-2S_ferredoxin-like_sf"/>
</dbReference>
<sequence>MCYVSIKIDGKEIKAQKDSFVLDVARENGIEIPSLCYDPSLEKFGGCRLCIVEITNNGWTKIDTSCSTKVKDGMEIKTSSKNLIKKRKGILQLLLDSHPNDCLTCQKAGECLLQKYAYDYDVNFRDIDGEKREKFYDLSSPYIMKDNAKCILCGKCVSICGQIEDRSILSFANRGYDTYIACDLGEDFAHSYCISCNRCVSICPVGALTDKRILGKVRSFDSDKKTVKCKVCEFGCDFEIYSKNGNNIAVIAKKPSDGRPLCLKGRMMTELLYLDNPDTPYIKTSGEFIESDWITVTGFKNVFKKISKLEKKNEGE</sequence>
<keyword evidence="10" id="KW-0408">Iron</keyword>
<name>A0A6N7VX69_9FIRM</name>
<evidence type="ECO:0000256" key="4">
    <source>
        <dbReference type="ARBA" id="ARBA00022485"/>
    </source>
</evidence>
<dbReference type="GO" id="GO:0016491">
    <property type="term" value="F:oxidoreductase activity"/>
    <property type="evidence" value="ECO:0007669"/>
    <property type="project" value="InterPro"/>
</dbReference>
<dbReference type="GO" id="GO:0042773">
    <property type="term" value="P:ATP synthesis coupled electron transport"/>
    <property type="evidence" value="ECO:0007669"/>
    <property type="project" value="InterPro"/>
</dbReference>
<evidence type="ECO:0000256" key="12">
    <source>
        <dbReference type="ARBA" id="ARBA00023027"/>
    </source>
</evidence>
<dbReference type="InterPro" id="IPR054351">
    <property type="entry name" value="NADH_UbQ_OxRdtase_ferredoxin"/>
</dbReference>
<proteinExistence type="inferred from homology"/>
<keyword evidence="4" id="KW-0004">4Fe-4S</keyword>
<dbReference type="InterPro" id="IPR050123">
    <property type="entry name" value="Prok_molybdopt-oxidoreductase"/>
</dbReference>
<dbReference type="Pfam" id="PF04879">
    <property type="entry name" value="Molybdop_Fe4S4"/>
    <property type="match status" value="1"/>
</dbReference>
<evidence type="ECO:0000256" key="10">
    <source>
        <dbReference type="ARBA" id="ARBA00023004"/>
    </source>
</evidence>
<keyword evidence="11" id="KW-0411">Iron-sulfur</keyword>
<evidence type="ECO:0000256" key="3">
    <source>
        <dbReference type="ARBA" id="ARBA00005404"/>
    </source>
</evidence>
<dbReference type="SMART" id="SM00929">
    <property type="entry name" value="NADH-G_4Fe-4S_3"/>
    <property type="match status" value="1"/>
</dbReference>